<feature type="signal peptide" evidence="1">
    <location>
        <begin position="1"/>
        <end position="24"/>
    </location>
</feature>
<dbReference type="Proteomes" id="UP000252255">
    <property type="component" value="Unassembled WGS sequence"/>
</dbReference>
<sequence length="298" mass="33356">MARSMFAFLIGLGCLIPLTSTASAQTGEKQSVTWTLTPLPPAMLEKDGQIVGYGVDILNWFSSRLPQYNHIREIVPLPRLLKTITGPGTFCNIGMNATPERREFLHFSNAVLPHLPVSLITKAERNEQFKPFINKDGEVDLERMIAFGKMNGALRSQRSYGPVIDAILRRNINNPGLSFIGNDANFLQLISLGRLDWTLYLPAEAEFYRRAKLPEEMFASWHIAGNDHLMPASISCSKTATGDAIVAAINRLAKDNPDMPWTRFYASALSRQDKQHYEQKLQAYIRNGPPVLNLAVDQ</sequence>
<reference evidence="2 3" key="1">
    <citation type="submission" date="2014-07" db="EMBL/GenBank/DDBJ databases">
        <title>Draft genome sequence of Thalassospira profundimaris PR54-5.</title>
        <authorList>
            <person name="Lai Q."/>
            <person name="Shao Z."/>
        </authorList>
    </citation>
    <scope>NUCLEOTIDE SEQUENCE [LARGE SCALE GENOMIC DNA]</scope>
    <source>
        <strain evidence="2 3">PR54-5</strain>
    </source>
</reference>
<feature type="chain" id="PRO_5016876001" description="Solute-binding protein family 3/N-terminal domain-containing protein" evidence="1">
    <location>
        <begin position="25"/>
        <end position="298"/>
    </location>
</feature>
<name>A0A367WUC4_9PROT</name>
<dbReference type="EMBL" id="JPWI01000008">
    <property type="protein sequence ID" value="RCK45053.1"/>
    <property type="molecule type" value="Genomic_DNA"/>
</dbReference>
<evidence type="ECO:0008006" key="4">
    <source>
        <dbReference type="Google" id="ProtNLM"/>
    </source>
</evidence>
<dbReference type="SUPFAM" id="SSF53850">
    <property type="entry name" value="Periplasmic binding protein-like II"/>
    <property type="match status" value="1"/>
</dbReference>
<dbReference type="AlphaFoldDB" id="A0A367WUC4"/>
<comment type="caution">
    <text evidence="2">The sequence shown here is derived from an EMBL/GenBank/DDBJ whole genome shotgun (WGS) entry which is preliminary data.</text>
</comment>
<dbReference type="Gene3D" id="3.40.190.10">
    <property type="entry name" value="Periplasmic binding protein-like II"/>
    <property type="match status" value="1"/>
</dbReference>
<evidence type="ECO:0000256" key="1">
    <source>
        <dbReference type="SAM" id="SignalP"/>
    </source>
</evidence>
<evidence type="ECO:0000313" key="3">
    <source>
        <dbReference type="Proteomes" id="UP000252255"/>
    </source>
</evidence>
<gene>
    <name evidence="2" type="ORF">TH30_13685</name>
</gene>
<organism evidence="2 3">
    <name type="scientific">Thalassospira profundimaris</name>
    <dbReference type="NCBI Taxonomy" id="502049"/>
    <lineage>
        <taxon>Bacteria</taxon>
        <taxon>Pseudomonadati</taxon>
        <taxon>Pseudomonadota</taxon>
        <taxon>Alphaproteobacteria</taxon>
        <taxon>Rhodospirillales</taxon>
        <taxon>Thalassospiraceae</taxon>
        <taxon>Thalassospira</taxon>
    </lineage>
</organism>
<proteinExistence type="predicted"/>
<accession>A0A367WUC4</accession>
<protein>
    <recommendedName>
        <fullName evidence="4">Solute-binding protein family 3/N-terminal domain-containing protein</fullName>
    </recommendedName>
</protein>
<evidence type="ECO:0000313" key="2">
    <source>
        <dbReference type="EMBL" id="RCK45053.1"/>
    </source>
</evidence>
<keyword evidence="1" id="KW-0732">Signal</keyword>